<protein>
    <submittedName>
        <fullName evidence="1">Uncharacterized protein</fullName>
    </submittedName>
</protein>
<evidence type="ECO:0000313" key="2">
    <source>
        <dbReference type="Proteomes" id="UP000767446"/>
    </source>
</evidence>
<gene>
    <name evidence="1" type="ORF">DSM107014_11635</name>
</gene>
<dbReference type="Proteomes" id="UP000767446">
    <property type="component" value="Unassembled WGS sequence"/>
</dbReference>
<evidence type="ECO:0000313" key="1">
    <source>
        <dbReference type="EMBL" id="MBR8828530.1"/>
    </source>
</evidence>
<proteinExistence type="predicted"/>
<reference evidence="1" key="1">
    <citation type="submission" date="2021-02" db="EMBL/GenBank/DDBJ databases">
        <title>Metagenome analyses of Stigonema ocellatum DSM 106950, Chlorogloea purpurea SAG 13.99 and Gomphosphaeria aponina DSM 107014.</title>
        <authorList>
            <person name="Marter P."/>
            <person name="Huang S."/>
        </authorList>
    </citation>
    <scope>NUCLEOTIDE SEQUENCE</scope>
    <source>
        <strain evidence="1">JP213</strain>
    </source>
</reference>
<accession>A0A941GS88</accession>
<comment type="caution">
    <text evidence="1">The sequence shown here is derived from an EMBL/GenBank/DDBJ whole genome shotgun (WGS) entry which is preliminary data.</text>
</comment>
<sequence length="93" mass="10345">MPVGQACGHRTGCCISHSRCFRQDFFYPLIGLEGLTFLNKIELEEILAEAYAQALDNANLEVFGGIYEAMAKKKNGNPRVNNQASFSLDFILN</sequence>
<dbReference type="EMBL" id="JADQBC010000075">
    <property type="protein sequence ID" value="MBR8828530.1"/>
    <property type="molecule type" value="Genomic_DNA"/>
</dbReference>
<name>A0A941GS88_9CHRO</name>
<dbReference type="AlphaFoldDB" id="A0A941GS88"/>
<organism evidence="1 2">
    <name type="scientific">Gomphosphaeria aponina SAG 52.96 = DSM 107014</name>
    <dbReference type="NCBI Taxonomy" id="1521640"/>
    <lineage>
        <taxon>Bacteria</taxon>
        <taxon>Bacillati</taxon>
        <taxon>Cyanobacteriota</taxon>
        <taxon>Cyanophyceae</taxon>
        <taxon>Oscillatoriophycideae</taxon>
        <taxon>Chroococcales</taxon>
        <taxon>Gomphosphaeriaceae</taxon>
        <taxon>Gomphosphaeria</taxon>
    </lineage>
</organism>